<dbReference type="InterPro" id="IPR018584">
    <property type="entry name" value="GT87"/>
</dbReference>
<keyword evidence="10" id="KW-1185">Reference proteome</keyword>
<evidence type="ECO:0000313" key="10">
    <source>
        <dbReference type="Proteomes" id="UP001500909"/>
    </source>
</evidence>
<feature type="transmembrane region" description="Helical" evidence="8">
    <location>
        <begin position="38"/>
        <end position="54"/>
    </location>
</feature>
<sequence length="389" mass="39315">MPPVFRSLPAERRCWTLCAACALLLGVATDLGPHRVWGFTTTVGYAAAALAAGRSRRSGRVLPAASAVAGAVLVPLVALVAVGRAQPEVAVVERSARLLLRTGSPYVANAAGVADHNPYLPGMSLLGLPSALLGHGPVTDARWYFATVFAVAVVAALRTARRTASTAVLLVSACPLVALPLATGGIDLPIAGLICLGLALAGRGNGGRAGLVLGVAAALKWTAWPALPVALALLSVRNGRRPALRCAGGWLAVLAALVLPVAVTDPAGLGVNAVAFPLGLTDAVSPAASPLPGHLLATHLPGGRLVAIAALATAAGCVAVSLVVAPPLSTRAAADRLAIGLGLASCLLPATRFGYLLIPFVLLAWLRCARPAATPRKVPARAPYAHRHQ</sequence>
<comment type="similarity">
    <text evidence="7">Belongs to the glycosyltransferase 87 family.</text>
</comment>
<evidence type="ECO:0000256" key="6">
    <source>
        <dbReference type="ARBA" id="ARBA00023136"/>
    </source>
</evidence>
<keyword evidence="3" id="KW-0808">Transferase</keyword>
<accession>A0ABP3JW06</accession>
<evidence type="ECO:0000256" key="8">
    <source>
        <dbReference type="SAM" id="Phobius"/>
    </source>
</evidence>
<keyword evidence="4 8" id="KW-0812">Transmembrane</keyword>
<evidence type="ECO:0000256" key="4">
    <source>
        <dbReference type="ARBA" id="ARBA00022692"/>
    </source>
</evidence>
<dbReference type="Proteomes" id="UP001500909">
    <property type="component" value="Unassembled WGS sequence"/>
</dbReference>
<dbReference type="Pfam" id="PF09594">
    <property type="entry name" value="GT87"/>
    <property type="match status" value="1"/>
</dbReference>
<keyword evidence="2" id="KW-1003">Cell membrane</keyword>
<organism evidence="9 10">
    <name type="scientific">Streptomyces olivaceiscleroticus</name>
    <dbReference type="NCBI Taxonomy" id="68245"/>
    <lineage>
        <taxon>Bacteria</taxon>
        <taxon>Bacillati</taxon>
        <taxon>Actinomycetota</taxon>
        <taxon>Actinomycetes</taxon>
        <taxon>Kitasatosporales</taxon>
        <taxon>Streptomycetaceae</taxon>
        <taxon>Streptomyces</taxon>
    </lineage>
</organism>
<feature type="transmembrane region" description="Helical" evidence="8">
    <location>
        <begin position="141"/>
        <end position="160"/>
    </location>
</feature>
<keyword evidence="5 8" id="KW-1133">Transmembrane helix</keyword>
<protein>
    <submittedName>
        <fullName evidence="9">Glycosyltransferase 87 family protein</fullName>
    </submittedName>
</protein>
<keyword evidence="6 8" id="KW-0472">Membrane</keyword>
<feature type="transmembrane region" description="Helical" evidence="8">
    <location>
        <begin position="167"/>
        <end position="200"/>
    </location>
</feature>
<comment type="caution">
    <text evidence="9">The sequence shown here is derived from an EMBL/GenBank/DDBJ whole genome shotgun (WGS) entry which is preliminary data.</text>
</comment>
<proteinExistence type="inferred from homology"/>
<name>A0ABP3JW06_9ACTN</name>
<comment type="subcellular location">
    <subcellularLocation>
        <location evidence="1">Cell membrane</location>
        <topology evidence="1">Multi-pass membrane protein</topology>
    </subcellularLocation>
</comment>
<evidence type="ECO:0000256" key="7">
    <source>
        <dbReference type="ARBA" id="ARBA00024033"/>
    </source>
</evidence>
<evidence type="ECO:0000256" key="3">
    <source>
        <dbReference type="ARBA" id="ARBA00022679"/>
    </source>
</evidence>
<dbReference type="RefSeq" id="WP_346095573.1">
    <property type="nucleotide sequence ID" value="NZ_BAAABY010000023.1"/>
</dbReference>
<feature type="transmembrane region" description="Helical" evidence="8">
    <location>
        <begin position="337"/>
        <end position="366"/>
    </location>
</feature>
<feature type="transmembrane region" description="Helical" evidence="8">
    <location>
        <begin position="61"/>
        <end position="82"/>
    </location>
</feature>
<evidence type="ECO:0000313" key="9">
    <source>
        <dbReference type="EMBL" id="GAA0465409.1"/>
    </source>
</evidence>
<reference evidence="10" key="1">
    <citation type="journal article" date="2019" name="Int. J. Syst. Evol. Microbiol.">
        <title>The Global Catalogue of Microorganisms (GCM) 10K type strain sequencing project: providing services to taxonomists for standard genome sequencing and annotation.</title>
        <authorList>
            <consortium name="The Broad Institute Genomics Platform"/>
            <consortium name="The Broad Institute Genome Sequencing Center for Infectious Disease"/>
            <person name="Wu L."/>
            <person name="Ma J."/>
        </authorList>
    </citation>
    <scope>NUCLEOTIDE SEQUENCE [LARGE SCALE GENOMIC DNA]</scope>
    <source>
        <strain evidence="10">JCM 4805</strain>
    </source>
</reference>
<gene>
    <name evidence="9" type="ORF">GCM10010361_31850</name>
</gene>
<evidence type="ECO:0000256" key="1">
    <source>
        <dbReference type="ARBA" id="ARBA00004651"/>
    </source>
</evidence>
<evidence type="ECO:0000256" key="5">
    <source>
        <dbReference type="ARBA" id="ARBA00022989"/>
    </source>
</evidence>
<feature type="transmembrane region" description="Helical" evidence="8">
    <location>
        <begin position="212"/>
        <end position="236"/>
    </location>
</feature>
<evidence type="ECO:0000256" key="2">
    <source>
        <dbReference type="ARBA" id="ARBA00022475"/>
    </source>
</evidence>
<feature type="transmembrane region" description="Helical" evidence="8">
    <location>
        <begin position="305"/>
        <end position="325"/>
    </location>
</feature>
<dbReference type="EMBL" id="BAAABY010000023">
    <property type="protein sequence ID" value="GAA0465409.1"/>
    <property type="molecule type" value="Genomic_DNA"/>
</dbReference>
<feature type="transmembrane region" description="Helical" evidence="8">
    <location>
        <begin position="243"/>
        <end position="263"/>
    </location>
</feature>